<dbReference type="InterPro" id="IPR036291">
    <property type="entry name" value="NAD(P)-bd_dom_sf"/>
</dbReference>
<protein>
    <recommendedName>
        <fullName evidence="3">Enoyl reductase (ER) domain-containing protein</fullName>
    </recommendedName>
</protein>
<evidence type="ECO:0000259" key="3">
    <source>
        <dbReference type="SMART" id="SM00829"/>
    </source>
</evidence>
<gene>
    <name evidence="4" type="ORF">B0A52_08921</name>
</gene>
<comment type="caution">
    <text evidence="4">The sequence shown here is derived from an EMBL/GenBank/DDBJ whole genome shotgun (WGS) entry which is preliminary data.</text>
</comment>
<dbReference type="PANTHER" id="PTHR45348">
    <property type="entry name" value="HYPOTHETICAL OXIDOREDUCTASE (EUROFUNG)"/>
    <property type="match status" value="1"/>
</dbReference>
<dbReference type="Pfam" id="PF08240">
    <property type="entry name" value="ADH_N"/>
    <property type="match status" value="1"/>
</dbReference>
<comment type="similarity">
    <text evidence="1">Belongs to the zinc-containing alcohol dehydrogenase family.</text>
</comment>
<organism evidence="4 5">
    <name type="scientific">Exophiala mesophila</name>
    <name type="common">Black yeast-like fungus</name>
    <dbReference type="NCBI Taxonomy" id="212818"/>
    <lineage>
        <taxon>Eukaryota</taxon>
        <taxon>Fungi</taxon>
        <taxon>Dikarya</taxon>
        <taxon>Ascomycota</taxon>
        <taxon>Pezizomycotina</taxon>
        <taxon>Eurotiomycetes</taxon>
        <taxon>Chaetothyriomycetidae</taxon>
        <taxon>Chaetothyriales</taxon>
        <taxon>Herpotrichiellaceae</taxon>
        <taxon>Exophiala</taxon>
    </lineage>
</organism>
<dbReference type="VEuPathDB" id="FungiDB:PV10_03124"/>
<dbReference type="GO" id="GO:0016651">
    <property type="term" value="F:oxidoreductase activity, acting on NAD(P)H"/>
    <property type="evidence" value="ECO:0007669"/>
    <property type="project" value="InterPro"/>
</dbReference>
<dbReference type="InterPro" id="IPR013149">
    <property type="entry name" value="ADH-like_C"/>
</dbReference>
<dbReference type="OrthoDB" id="48317at2759"/>
<dbReference type="CDD" id="cd08249">
    <property type="entry name" value="enoyl_reductase_like"/>
    <property type="match status" value="1"/>
</dbReference>
<sequence>MACHGCNSTAKVRGAWVDQKSSKGMKLDDEDRGAGIGSKVGQHQDFWRVAGRKEDLAPLFELGKMAFQKAVVMQGSKRISVVTDRPLPRLRPGYIGVKVKCVALNPTDWKHADFLNHPGSLLGCDYSGVVESVGDGCTKKWQIGDRICGLAHGGNRLEIEDGTFAQHIMVRGDCQMRIPSGMSFEDAATLGVGVFTCGQGLFQSLKLDPPSSPSRMGEMILIYGGSTATGTLGIQFAKLAGYSPIITCAPRNFELVKSLGAAAAFDYRDPASIDKIKGLTNGQLKWCWDTISLSSSAKLAAECLHSGGHYSSLLPVKWSRKDVEAKDTLVYTAFGETISKGRHPTPARPEDFQFAMQWADVAEKLLAEGKLRPHPTRVMAGGLDKIPEALDLLRKNKVSGEKLVFRVDEIPAKI</sequence>
<dbReference type="Pfam" id="PF00107">
    <property type="entry name" value="ADH_zinc_N"/>
    <property type="match status" value="1"/>
</dbReference>
<reference evidence="4 5" key="1">
    <citation type="submission" date="2017-03" db="EMBL/GenBank/DDBJ databases">
        <title>Genomes of endolithic fungi from Antarctica.</title>
        <authorList>
            <person name="Coleine C."/>
            <person name="Masonjones S."/>
            <person name="Stajich J.E."/>
        </authorList>
    </citation>
    <scope>NUCLEOTIDE SEQUENCE [LARGE SCALE GENOMIC DNA]</scope>
    <source>
        <strain evidence="4 5">CCFEE 6314</strain>
    </source>
</reference>
<evidence type="ECO:0000256" key="2">
    <source>
        <dbReference type="ARBA" id="ARBA00023002"/>
    </source>
</evidence>
<keyword evidence="2" id="KW-0560">Oxidoreductase</keyword>
<dbReference type="Gene3D" id="3.90.180.10">
    <property type="entry name" value="Medium-chain alcohol dehydrogenases, catalytic domain"/>
    <property type="match status" value="1"/>
</dbReference>
<dbReference type="InterPro" id="IPR047122">
    <property type="entry name" value="Trans-enoyl_RdTase-like"/>
</dbReference>
<dbReference type="InterPro" id="IPR011032">
    <property type="entry name" value="GroES-like_sf"/>
</dbReference>
<evidence type="ECO:0000256" key="1">
    <source>
        <dbReference type="ARBA" id="ARBA00008072"/>
    </source>
</evidence>
<dbReference type="SUPFAM" id="SSF51735">
    <property type="entry name" value="NAD(P)-binding Rossmann-fold domains"/>
    <property type="match status" value="1"/>
</dbReference>
<dbReference type="Proteomes" id="UP000288859">
    <property type="component" value="Unassembled WGS sequence"/>
</dbReference>
<dbReference type="Gene3D" id="3.40.50.720">
    <property type="entry name" value="NAD(P)-binding Rossmann-like Domain"/>
    <property type="match status" value="1"/>
</dbReference>
<dbReference type="AlphaFoldDB" id="A0A438MSR9"/>
<dbReference type="PANTHER" id="PTHR45348:SF2">
    <property type="entry name" value="ZINC-TYPE ALCOHOL DEHYDROGENASE-LIKE PROTEIN C2E1P3.01"/>
    <property type="match status" value="1"/>
</dbReference>
<feature type="domain" description="Enoyl reductase (ER)" evidence="3">
    <location>
        <begin position="75"/>
        <end position="405"/>
    </location>
</feature>
<dbReference type="InterPro" id="IPR013154">
    <property type="entry name" value="ADH-like_N"/>
</dbReference>
<dbReference type="SUPFAM" id="SSF50129">
    <property type="entry name" value="GroES-like"/>
    <property type="match status" value="1"/>
</dbReference>
<name>A0A438MSR9_EXOME</name>
<proteinExistence type="inferred from homology"/>
<evidence type="ECO:0000313" key="4">
    <source>
        <dbReference type="EMBL" id="RVX66728.1"/>
    </source>
</evidence>
<accession>A0A438MSR9</accession>
<dbReference type="SMART" id="SM00829">
    <property type="entry name" value="PKS_ER"/>
    <property type="match status" value="1"/>
</dbReference>
<dbReference type="EMBL" id="NAJM01000056">
    <property type="protein sequence ID" value="RVX66728.1"/>
    <property type="molecule type" value="Genomic_DNA"/>
</dbReference>
<dbReference type="InterPro" id="IPR020843">
    <property type="entry name" value="ER"/>
</dbReference>
<evidence type="ECO:0000313" key="5">
    <source>
        <dbReference type="Proteomes" id="UP000288859"/>
    </source>
</evidence>